<dbReference type="PANTHER" id="PTHR47926">
    <property type="entry name" value="PENTATRICOPEPTIDE REPEAT-CONTAINING PROTEIN"/>
    <property type="match status" value="1"/>
</dbReference>
<dbReference type="Pfam" id="PF01535">
    <property type="entry name" value="PPR"/>
    <property type="match status" value="4"/>
</dbReference>
<keyword evidence="1" id="KW-0677">Repeat</keyword>
<dbReference type="InterPro" id="IPR002885">
    <property type="entry name" value="PPR_rpt"/>
</dbReference>
<dbReference type="GO" id="GO:0003723">
    <property type="term" value="F:RNA binding"/>
    <property type="evidence" value="ECO:0007669"/>
    <property type="project" value="InterPro"/>
</dbReference>
<dbReference type="InterPro" id="IPR046848">
    <property type="entry name" value="E_motif"/>
</dbReference>
<sequence>MPSFSLSPPSQILTKFKQKPTNSSRPCIVQSVLNLCSQGRIREAVDCLELLPSKGLHLDSKSLAFLIQQCGSYKSVKEGKRVHLYIKLATCWTKPRILLVNNLINMYFKFGDDAQARKLFDKMSVRNLYSWNNMLAGYAKLGMIKPAKKLFDKMPEKDVVSWNTMIIAYARNGYYNNALRFYGLLRNSGLGFNAFSFAGVLSVCVKVKDVGLTRQVHCQVIVSGFPLNVVLLSSVVDAYAKSGEMRDARKLFDEMKGRDILAWTTLVSGYAKWGDLKSARELFDVMPEKNSVSWTALIAGYARHGMGYEALELFTRMVLYRVTPDQFTFSSCLCACASISSLRHGKQIHCCLIRTGFRPNTIVVSSLIDMYSKCANLELGRRVFDLMAYVLLSSIYGSLGKWDAVAKVRKLMNERQVKKQRAVSWVEIGNEMHSFSVSDGSHPLKQEIYLALEQLAGQIEDEAAIT</sequence>
<proteinExistence type="predicted"/>
<keyword evidence="4" id="KW-1185">Reference proteome</keyword>
<dbReference type="FunFam" id="1.25.40.10:FF:000442">
    <property type="entry name" value="Pentatricopeptide repeat-containing protein At3g49710"/>
    <property type="match status" value="1"/>
</dbReference>
<feature type="repeat" description="PPR" evidence="2">
    <location>
        <begin position="228"/>
        <end position="262"/>
    </location>
</feature>
<dbReference type="SUPFAM" id="SSF81901">
    <property type="entry name" value="HCP-like"/>
    <property type="match status" value="1"/>
</dbReference>
<dbReference type="Pfam" id="PF13041">
    <property type="entry name" value="PPR_2"/>
    <property type="match status" value="1"/>
</dbReference>
<dbReference type="EMBL" id="JBAMMX010000024">
    <property type="protein sequence ID" value="KAK6916699.1"/>
    <property type="molecule type" value="Genomic_DNA"/>
</dbReference>
<dbReference type="InterPro" id="IPR046960">
    <property type="entry name" value="PPR_At4g14850-like_plant"/>
</dbReference>
<accession>A0AAN8UPM6</accession>
<organism evidence="3 4">
    <name type="scientific">Dillenia turbinata</name>
    <dbReference type="NCBI Taxonomy" id="194707"/>
    <lineage>
        <taxon>Eukaryota</taxon>
        <taxon>Viridiplantae</taxon>
        <taxon>Streptophyta</taxon>
        <taxon>Embryophyta</taxon>
        <taxon>Tracheophyta</taxon>
        <taxon>Spermatophyta</taxon>
        <taxon>Magnoliopsida</taxon>
        <taxon>eudicotyledons</taxon>
        <taxon>Gunneridae</taxon>
        <taxon>Pentapetalae</taxon>
        <taxon>Dilleniales</taxon>
        <taxon>Dilleniaceae</taxon>
        <taxon>Dillenia</taxon>
    </lineage>
</organism>
<feature type="repeat" description="PPR" evidence="2">
    <location>
        <begin position="127"/>
        <end position="161"/>
    </location>
</feature>
<dbReference type="AlphaFoldDB" id="A0AAN8UPM6"/>
<dbReference type="InterPro" id="IPR011990">
    <property type="entry name" value="TPR-like_helical_dom_sf"/>
</dbReference>
<gene>
    <name evidence="3" type="ORF">RJ641_019560</name>
</gene>
<name>A0AAN8UPM6_9MAGN</name>
<feature type="repeat" description="PPR" evidence="2">
    <location>
        <begin position="290"/>
        <end position="324"/>
    </location>
</feature>
<evidence type="ECO:0000313" key="3">
    <source>
        <dbReference type="EMBL" id="KAK6916699.1"/>
    </source>
</evidence>
<protein>
    <submittedName>
        <fullName evidence="3">E motif</fullName>
    </submittedName>
</protein>
<reference evidence="3 4" key="1">
    <citation type="submission" date="2023-12" db="EMBL/GenBank/DDBJ databases">
        <title>A high-quality genome assembly for Dillenia turbinata (Dilleniales).</title>
        <authorList>
            <person name="Chanderbali A."/>
        </authorList>
    </citation>
    <scope>NUCLEOTIDE SEQUENCE [LARGE SCALE GENOMIC DNA]</scope>
    <source>
        <strain evidence="3">LSX21</strain>
        <tissue evidence="3">Leaf</tissue>
    </source>
</reference>
<comment type="caution">
    <text evidence="3">The sequence shown here is derived from an EMBL/GenBank/DDBJ whole genome shotgun (WGS) entry which is preliminary data.</text>
</comment>
<dbReference type="FunFam" id="1.25.40.10:FF:000348">
    <property type="entry name" value="Pentatricopeptide repeat-containing protein chloroplastic"/>
    <property type="match status" value="1"/>
</dbReference>
<dbReference type="Pfam" id="PF20431">
    <property type="entry name" value="E_motif"/>
    <property type="match status" value="1"/>
</dbReference>
<evidence type="ECO:0000256" key="2">
    <source>
        <dbReference type="PROSITE-ProRule" id="PRU00708"/>
    </source>
</evidence>
<dbReference type="NCBIfam" id="TIGR00756">
    <property type="entry name" value="PPR"/>
    <property type="match status" value="5"/>
</dbReference>
<dbReference type="PANTHER" id="PTHR47926:SF465">
    <property type="entry name" value="PENTATRICOPEPTIDE REPEAT (PPR-LIKE) SUPERFAMILY PROTEIN"/>
    <property type="match status" value="1"/>
</dbReference>
<dbReference type="Gene3D" id="1.25.40.10">
    <property type="entry name" value="Tetratricopeptide repeat domain"/>
    <property type="match status" value="3"/>
</dbReference>
<dbReference type="PROSITE" id="PS51375">
    <property type="entry name" value="PPR"/>
    <property type="match status" value="3"/>
</dbReference>
<evidence type="ECO:0000256" key="1">
    <source>
        <dbReference type="ARBA" id="ARBA00022737"/>
    </source>
</evidence>
<dbReference type="Proteomes" id="UP001370490">
    <property type="component" value="Unassembled WGS sequence"/>
</dbReference>
<evidence type="ECO:0000313" key="4">
    <source>
        <dbReference type="Proteomes" id="UP001370490"/>
    </source>
</evidence>
<dbReference type="GO" id="GO:0009451">
    <property type="term" value="P:RNA modification"/>
    <property type="evidence" value="ECO:0007669"/>
    <property type="project" value="InterPro"/>
</dbReference>